<keyword evidence="1" id="KW-0812">Transmembrane</keyword>
<gene>
    <name evidence="2" type="ORF">EUA98_13710</name>
</gene>
<dbReference type="Gene3D" id="1.20.1280.290">
    <property type="match status" value="1"/>
</dbReference>
<comment type="caution">
    <text evidence="2">The sequence shown here is derived from an EMBL/GenBank/DDBJ whole genome shotgun (WGS) entry which is preliminary data.</text>
</comment>
<dbReference type="OrthoDB" id="5109833at2"/>
<protein>
    <submittedName>
        <fullName evidence="2">Uncharacterized protein</fullName>
    </submittedName>
</protein>
<name>A0A4Q5MZQ6_9MICO</name>
<dbReference type="RefSeq" id="WP_130103252.1">
    <property type="nucleotide sequence ID" value="NZ_SDWW01000034.1"/>
</dbReference>
<evidence type="ECO:0000313" key="3">
    <source>
        <dbReference type="Proteomes" id="UP000293764"/>
    </source>
</evidence>
<organism evidence="2 3">
    <name type="scientific">Pengzhenrongella frigida</name>
    <dbReference type="NCBI Taxonomy" id="1259133"/>
    <lineage>
        <taxon>Bacteria</taxon>
        <taxon>Bacillati</taxon>
        <taxon>Actinomycetota</taxon>
        <taxon>Actinomycetes</taxon>
        <taxon>Micrococcales</taxon>
        <taxon>Pengzhenrongella</taxon>
    </lineage>
</organism>
<accession>A0A4Q5MZQ6</accession>
<reference evidence="2 3" key="1">
    <citation type="submission" date="2019-01" db="EMBL/GenBank/DDBJ databases">
        <title>Novel species of Cellulomonas.</title>
        <authorList>
            <person name="Liu Q."/>
            <person name="Xin Y.-H."/>
        </authorList>
    </citation>
    <scope>NUCLEOTIDE SEQUENCE [LARGE SCALE GENOMIC DNA]</scope>
    <source>
        <strain evidence="2 3">HLT2-17</strain>
    </source>
</reference>
<sequence length="113" mass="12009">MGTEILGCAASMMSLILWWPQAARVWKFRNDPAQLAGISRLGQLLLVLSGLIWMTYAVLTGSLWVGVSVSTNIPLGLLTLAILSQSRWQECPDATVLAGSPFVALASPVGALV</sequence>
<dbReference type="Proteomes" id="UP000293764">
    <property type="component" value="Unassembled WGS sequence"/>
</dbReference>
<evidence type="ECO:0000256" key="1">
    <source>
        <dbReference type="SAM" id="Phobius"/>
    </source>
</evidence>
<keyword evidence="1" id="KW-1133">Transmembrane helix</keyword>
<keyword evidence="1" id="KW-0472">Membrane</keyword>
<proteinExistence type="predicted"/>
<feature type="transmembrane region" description="Helical" evidence="1">
    <location>
        <begin position="46"/>
        <end position="67"/>
    </location>
</feature>
<dbReference type="EMBL" id="SDWW01000034">
    <property type="protein sequence ID" value="RYV50423.1"/>
    <property type="molecule type" value="Genomic_DNA"/>
</dbReference>
<keyword evidence="3" id="KW-1185">Reference proteome</keyword>
<dbReference type="AlphaFoldDB" id="A0A4Q5MZQ6"/>
<evidence type="ECO:0000313" key="2">
    <source>
        <dbReference type="EMBL" id="RYV50423.1"/>
    </source>
</evidence>